<dbReference type="InterPro" id="IPR036638">
    <property type="entry name" value="HLH_DNA-bd_sf"/>
</dbReference>
<dbReference type="SUPFAM" id="SSF47459">
    <property type="entry name" value="HLH, helix-loop-helix DNA-binding domain"/>
    <property type="match status" value="1"/>
</dbReference>
<dbReference type="PANTHER" id="PTHR31945">
    <property type="entry name" value="TRANSCRIPTION FACTOR SCREAM2-RELATED"/>
    <property type="match status" value="1"/>
</dbReference>
<organism evidence="8">
    <name type="scientific">Panicum hallii</name>
    <dbReference type="NCBI Taxonomy" id="206008"/>
    <lineage>
        <taxon>Eukaryota</taxon>
        <taxon>Viridiplantae</taxon>
        <taxon>Streptophyta</taxon>
        <taxon>Embryophyta</taxon>
        <taxon>Tracheophyta</taxon>
        <taxon>Spermatophyta</taxon>
        <taxon>Magnoliopsida</taxon>
        <taxon>Liliopsida</taxon>
        <taxon>Poales</taxon>
        <taxon>Poaceae</taxon>
        <taxon>PACMAD clade</taxon>
        <taxon>Panicoideae</taxon>
        <taxon>Panicodae</taxon>
        <taxon>Paniceae</taxon>
        <taxon>Panicinae</taxon>
        <taxon>Panicum</taxon>
        <taxon>Panicum sect. Panicum</taxon>
    </lineage>
</organism>
<evidence type="ECO:0000256" key="5">
    <source>
        <dbReference type="ARBA" id="ARBA00023242"/>
    </source>
</evidence>
<dbReference type="GO" id="GO:0005634">
    <property type="term" value="C:nucleus"/>
    <property type="evidence" value="ECO:0007669"/>
    <property type="project" value="UniProtKB-SubCell"/>
</dbReference>
<dbReference type="AlphaFoldDB" id="A0A2S3I6D6"/>
<evidence type="ECO:0000256" key="6">
    <source>
        <dbReference type="SAM" id="MobiDB-lite"/>
    </source>
</evidence>
<reference evidence="8" key="1">
    <citation type="submission" date="2018-04" db="EMBL/GenBank/DDBJ databases">
        <title>WGS assembly of Panicum hallii.</title>
        <authorList>
            <person name="Lovell J."/>
            <person name="Jenkins J."/>
            <person name="Lowry D."/>
            <person name="Mamidi S."/>
            <person name="Sreedasyam A."/>
            <person name="Weng X."/>
            <person name="Barry K."/>
            <person name="Bonette J."/>
            <person name="Campitelli B."/>
            <person name="Daum C."/>
            <person name="Gordon S."/>
            <person name="Gould B."/>
            <person name="Lipzen A."/>
            <person name="Macqueen A."/>
            <person name="Palacio-Mejia J."/>
            <person name="Plott C."/>
            <person name="Shakirov E."/>
            <person name="Shu S."/>
            <person name="Yoshinaga Y."/>
            <person name="Zane M."/>
            <person name="Rokhsar D."/>
            <person name="Grimwood J."/>
            <person name="Schmutz J."/>
            <person name="Juenger T."/>
        </authorList>
    </citation>
    <scope>NUCLEOTIDE SEQUENCE [LARGE SCALE GENOMIC DNA]</scope>
    <source>
        <strain evidence="8">FIL2</strain>
    </source>
</reference>
<dbReference type="InterPro" id="IPR051358">
    <property type="entry name" value="TF_AMS/ICE1/BHLH6-like"/>
</dbReference>
<feature type="compositionally biased region" description="Low complexity" evidence="6">
    <location>
        <begin position="107"/>
        <end position="121"/>
    </location>
</feature>
<dbReference type="Pfam" id="PF00010">
    <property type="entry name" value="HLH"/>
    <property type="match status" value="1"/>
</dbReference>
<dbReference type="InterPro" id="IPR054502">
    <property type="entry name" value="bHLH-TF_ACT-like_plant"/>
</dbReference>
<dbReference type="EMBL" id="CM008052">
    <property type="protein sequence ID" value="PAN37405.1"/>
    <property type="molecule type" value="Genomic_DNA"/>
</dbReference>
<comment type="subcellular location">
    <subcellularLocation>
        <location evidence="1">Nucleus</location>
    </subcellularLocation>
</comment>
<dbReference type="Pfam" id="PF22754">
    <property type="entry name" value="bHLH-TF_ACT-like_plant"/>
    <property type="match status" value="1"/>
</dbReference>
<dbReference type="InterPro" id="IPR011598">
    <property type="entry name" value="bHLH_dom"/>
</dbReference>
<proteinExistence type="inferred from homology"/>
<dbReference type="PROSITE" id="PS50888">
    <property type="entry name" value="BHLH"/>
    <property type="match status" value="1"/>
</dbReference>
<dbReference type="Gene3D" id="4.10.280.10">
    <property type="entry name" value="Helix-loop-helix DNA-binding domain"/>
    <property type="match status" value="1"/>
</dbReference>
<evidence type="ECO:0000256" key="4">
    <source>
        <dbReference type="ARBA" id="ARBA00023163"/>
    </source>
</evidence>
<dbReference type="Proteomes" id="UP000243499">
    <property type="component" value="Chromosome 7"/>
</dbReference>
<evidence type="ECO:0000313" key="8">
    <source>
        <dbReference type="EMBL" id="PAN37405.1"/>
    </source>
</evidence>
<dbReference type="Gramene" id="PAN37405">
    <property type="protein sequence ID" value="PAN37405"/>
    <property type="gene ID" value="PAHAL_7G090500"/>
</dbReference>
<evidence type="ECO:0000256" key="3">
    <source>
        <dbReference type="ARBA" id="ARBA00023015"/>
    </source>
</evidence>
<dbReference type="GO" id="GO:0046983">
    <property type="term" value="F:protein dimerization activity"/>
    <property type="evidence" value="ECO:0007669"/>
    <property type="project" value="InterPro"/>
</dbReference>
<feature type="domain" description="BHLH" evidence="7">
    <location>
        <begin position="129"/>
        <end position="178"/>
    </location>
</feature>
<protein>
    <recommendedName>
        <fullName evidence="7">BHLH domain-containing protein</fullName>
    </recommendedName>
</protein>
<keyword evidence="3" id="KW-0805">Transcription regulation</keyword>
<evidence type="ECO:0000256" key="1">
    <source>
        <dbReference type="ARBA" id="ARBA00004123"/>
    </source>
</evidence>
<accession>A0A2S3I6D6</accession>
<dbReference type="GO" id="GO:0003700">
    <property type="term" value="F:DNA-binding transcription factor activity"/>
    <property type="evidence" value="ECO:0007669"/>
    <property type="project" value="TreeGrafter"/>
</dbReference>
<keyword evidence="5" id="KW-0539">Nucleus</keyword>
<feature type="region of interest" description="Disordered" evidence="6">
    <location>
        <begin position="107"/>
        <end position="128"/>
    </location>
</feature>
<comment type="similarity">
    <text evidence="2">Belongs to the bHLH protein family.</text>
</comment>
<evidence type="ECO:0000256" key="2">
    <source>
        <dbReference type="ARBA" id="ARBA00005510"/>
    </source>
</evidence>
<sequence length="345" mass="36557">MISASARNIYQVATRVAPLGRLEQENTLQQQGQGAVPNLVRGAPMEADNSMVAMGFGLYWHSPPRFLLEPLDLADAFADSMFAYAPASEAESLSGLCASYAPAESSSSPGGANNSCSAQAAMPPPPPAAVVTRNVVTERGRRRRLNEKLYALRSVVPNITKMDKASIVRDAIAYVEHLQEQERRVLADIAALPSAAATVKTEDAATGGATDDVDSFFPQTKRMRRAPSIAFADDGAATRSITTSSPPVRILEVQVSESGETMAVVSVRCSWGRGAVSMVCRALEPLRLGVVTATIAAAGDTVVHTMFVETGEMGGALLLKEAILAALAQLDVTRSSLKSMSCWED</sequence>
<dbReference type="SMART" id="SM00353">
    <property type="entry name" value="HLH"/>
    <property type="match status" value="1"/>
</dbReference>
<evidence type="ECO:0000259" key="7">
    <source>
        <dbReference type="PROSITE" id="PS50888"/>
    </source>
</evidence>
<gene>
    <name evidence="8" type="ORF">PAHAL_7G090500</name>
</gene>
<dbReference type="PANTHER" id="PTHR31945:SF26">
    <property type="entry name" value="TRANSCRIPTION FACTOR BHLH35"/>
    <property type="match status" value="1"/>
</dbReference>
<dbReference type="GO" id="GO:0043565">
    <property type="term" value="F:sequence-specific DNA binding"/>
    <property type="evidence" value="ECO:0007669"/>
    <property type="project" value="TreeGrafter"/>
</dbReference>
<keyword evidence="4" id="KW-0804">Transcription</keyword>
<name>A0A2S3I6D6_9POAL</name>